<dbReference type="AlphaFoldDB" id="A0A124HK55"/>
<dbReference type="InterPro" id="IPR012347">
    <property type="entry name" value="Ferritin-like"/>
</dbReference>
<evidence type="ECO:0000313" key="5">
    <source>
        <dbReference type="Proteomes" id="UP000053398"/>
    </source>
</evidence>
<evidence type="ECO:0000313" key="4">
    <source>
        <dbReference type="EMBL" id="KUN18522.1"/>
    </source>
</evidence>
<evidence type="ECO:0000256" key="2">
    <source>
        <dbReference type="SAM" id="SignalP"/>
    </source>
</evidence>
<accession>A0A124HK55</accession>
<dbReference type="InterPro" id="IPR005183">
    <property type="entry name" value="DUF305_CopM-like"/>
</dbReference>
<feature type="signal peptide" evidence="2">
    <location>
        <begin position="1"/>
        <end position="28"/>
    </location>
</feature>
<reference evidence="4 5" key="1">
    <citation type="submission" date="2015-10" db="EMBL/GenBank/DDBJ databases">
        <title>Draft genome sequence of Streptomyces corchorusii DSM 40340, type strain for the species Streptomyces corchorusii.</title>
        <authorList>
            <person name="Ruckert C."/>
            <person name="Winkler A."/>
            <person name="Kalinowski J."/>
            <person name="Kampfer P."/>
            <person name="Glaeser S."/>
        </authorList>
    </citation>
    <scope>NUCLEOTIDE SEQUENCE [LARGE SCALE GENOMIC DNA]</scope>
    <source>
        <strain evidence="4 5">DSM 40340</strain>
    </source>
</reference>
<organism evidence="4 5">
    <name type="scientific">Streptomyces corchorusii</name>
    <name type="common">Streptomyces chibaensis</name>
    <dbReference type="NCBI Taxonomy" id="1903"/>
    <lineage>
        <taxon>Bacteria</taxon>
        <taxon>Bacillati</taxon>
        <taxon>Actinomycetota</taxon>
        <taxon>Actinomycetes</taxon>
        <taxon>Kitasatosporales</taxon>
        <taxon>Streptomycetaceae</taxon>
        <taxon>Streptomyces</taxon>
    </lineage>
</organism>
<dbReference type="Pfam" id="PF03713">
    <property type="entry name" value="DUF305"/>
    <property type="match status" value="1"/>
</dbReference>
<feature type="chain" id="PRO_5038446638" description="DUF305 domain-containing protein" evidence="2">
    <location>
        <begin position="29"/>
        <end position="216"/>
    </location>
</feature>
<evidence type="ECO:0000256" key="1">
    <source>
        <dbReference type="SAM" id="MobiDB-lite"/>
    </source>
</evidence>
<dbReference type="Proteomes" id="UP000053398">
    <property type="component" value="Unassembled WGS sequence"/>
</dbReference>
<feature type="region of interest" description="Disordered" evidence="1">
    <location>
        <begin position="29"/>
        <end position="64"/>
    </location>
</feature>
<sequence length="216" mass="22154">MADAAAGAPRATLLAAALLCALTVPGCAGSPQPSVPPASATTTTTAAPHASANGAGQDHGGTATANGGLNATDIGWIQLMIAMDDQAHHILRLARGRTADKGLLDWADDTADGHRAELGTLRALLAKAGIPDDNPHAGHEMPGMVSTRELRALETARGSRFDRLLRSALGEHLKQKRMLATSVRKADADPEVKRVALSVGTSASDAQRRMPSAPGG</sequence>
<feature type="region of interest" description="Disordered" evidence="1">
    <location>
        <begin position="197"/>
        <end position="216"/>
    </location>
</feature>
<dbReference type="EMBL" id="LMWP01000043">
    <property type="protein sequence ID" value="KUN18522.1"/>
    <property type="molecule type" value="Genomic_DNA"/>
</dbReference>
<keyword evidence="5" id="KW-1185">Reference proteome</keyword>
<dbReference type="RefSeq" id="WP_059265824.1">
    <property type="nucleotide sequence ID" value="NZ_KQ948366.1"/>
</dbReference>
<proteinExistence type="predicted"/>
<keyword evidence="2" id="KW-0732">Signal</keyword>
<feature type="domain" description="DUF305" evidence="3">
    <location>
        <begin position="73"/>
        <end position="208"/>
    </location>
</feature>
<protein>
    <recommendedName>
        <fullName evidence="3">DUF305 domain-containing protein</fullName>
    </recommendedName>
</protein>
<feature type="compositionally biased region" description="Low complexity" evidence="1">
    <location>
        <begin position="29"/>
        <end position="52"/>
    </location>
</feature>
<gene>
    <name evidence="4" type="ORF">AQJ11_34335</name>
</gene>
<evidence type="ECO:0000259" key="3">
    <source>
        <dbReference type="Pfam" id="PF03713"/>
    </source>
</evidence>
<dbReference type="Gene3D" id="1.20.1260.10">
    <property type="match status" value="1"/>
</dbReference>
<comment type="caution">
    <text evidence="4">The sequence shown here is derived from an EMBL/GenBank/DDBJ whole genome shotgun (WGS) entry which is preliminary data.</text>
</comment>
<name>A0A124HK55_STRCK</name>